<accession>A0A8S9ZLC2</accession>
<comment type="caution">
    <text evidence="2">The sequence shown here is derived from an EMBL/GenBank/DDBJ whole genome shotgun (WGS) entry which is preliminary data.</text>
</comment>
<proteinExistence type="predicted"/>
<gene>
    <name evidence="2" type="ORF">Mgra_00006448</name>
</gene>
<name>A0A8S9ZLC2_9BILA</name>
<feature type="chain" id="PRO_5035827209" evidence="1">
    <location>
        <begin position="18"/>
        <end position="315"/>
    </location>
</feature>
<reference evidence="2" key="1">
    <citation type="journal article" date="2020" name="Ecol. Evol.">
        <title>Genome structure and content of the rice root-knot nematode (Meloidogyne graminicola).</title>
        <authorList>
            <person name="Phan N.T."/>
            <person name="Danchin E.G.J."/>
            <person name="Klopp C."/>
            <person name="Perfus-Barbeoch L."/>
            <person name="Kozlowski D.K."/>
            <person name="Koutsovoulos G.D."/>
            <person name="Lopez-Roques C."/>
            <person name="Bouchez O."/>
            <person name="Zahm M."/>
            <person name="Besnard G."/>
            <person name="Bellafiore S."/>
        </authorList>
    </citation>
    <scope>NUCLEOTIDE SEQUENCE</scope>
    <source>
        <strain evidence="2">VN-18</strain>
    </source>
</reference>
<dbReference type="AlphaFoldDB" id="A0A8S9ZLC2"/>
<organism evidence="2 3">
    <name type="scientific">Meloidogyne graminicola</name>
    <dbReference type="NCBI Taxonomy" id="189291"/>
    <lineage>
        <taxon>Eukaryota</taxon>
        <taxon>Metazoa</taxon>
        <taxon>Ecdysozoa</taxon>
        <taxon>Nematoda</taxon>
        <taxon>Chromadorea</taxon>
        <taxon>Rhabditida</taxon>
        <taxon>Tylenchina</taxon>
        <taxon>Tylenchomorpha</taxon>
        <taxon>Tylenchoidea</taxon>
        <taxon>Meloidogynidae</taxon>
        <taxon>Meloidogyninae</taxon>
        <taxon>Meloidogyne</taxon>
    </lineage>
</organism>
<evidence type="ECO:0000313" key="2">
    <source>
        <dbReference type="EMBL" id="KAF7634150.1"/>
    </source>
</evidence>
<dbReference type="EMBL" id="JABEBT010000063">
    <property type="protein sequence ID" value="KAF7634150.1"/>
    <property type="molecule type" value="Genomic_DNA"/>
</dbReference>
<feature type="signal peptide" evidence="1">
    <location>
        <begin position="1"/>
        <end position="17"/>
    </location>
</feature>
<evidence type="ECO:0000313" key="3">
    <source>
        <dbReference type="Proteomes" id="UP000605970"/>
    </source>
</evidence>
<evidence type="ECO:0000256" key="1">
    <source>
        <dbReference type="SAM" id="SignalP"/>
    </source>
</evidence>
<sequence>MFIHLLLFKLIFEKVSTETNETFYKFIEASNNEILQKYLPLWASGMIRIERDGSRSKNNKTYLILYRMIPKNKLKYWTIQNTINYLHGKRQSLNLYFKLSQAARRQGAFNFSVSINNWESCSCVTDRIYENLLPFAYNRLNGRGITQEEVVLLSWNFWLNQRGEKNFYFSGMIGQQFESEKTANWTDLPGMHRRATVLTFLSGKTKIFYGKNSAELDSNKTSFRNYGKTFRIRIISQKELRRLFTWLPEKMTDGNTPYCDWNINIPFRKVTKPSDLQLLIPEELLNTLKIRKNLIFCCSRCLVIHILMLIGTWTI</sequence>
<protein>
    <submittedName>
        <fullName evidence="2">Uncharacterized protein</fullName>
    </submittedName>
</protein>
<dbReference type="Proteomes" id="UP000605970">
    <property type="component" value="Unassembled WGS sequence"/>
</dbReference>
<keyword evidence="1" id="KW-0732">Signal</keyword>
<keyword evidence="3" id="KW-1185">Reference proteome</keyword>